<organism evidence="1 2">
    <name type="scientific">Zarea fungicola</name>
    <dbReference type="NCBI Taxonomy" id="93591"/>
    <lineage>
        <taxon>Eukaryota</taxon>
        <taxon>Fungi</taxon>
        <taxon>Dikarya</taxon>
        <taxon>Ascomycota</taxon>
        <taxon>Pezizomycotina</taxon>
        <taxon>Sordariomycetes</taxon>
        <taxon>Hypocreomycetidae</taxon>
        <taxon>Hypocreales</taxon>
        <taxon>Cordycipitaceae</taxon>
        <taxon>Zarea</taxon>
    </lineage>
</organism>
<dbReference type="Proteomes" id="UP001143910">
    <property type="component" value="Unassembled WGS sequence"/>
</dbReference>
<evidence type="ECO:0000313" key="1">
    <source>
        <dbReference type="EMBL" id="KAJ2973513.1"/>
    </source>
</evidence>
<keyword evidence="2" id="KW-1185">Reference proteome</keyword>
<proteinExistence type="predicted"/>
<evidence type="ECO:0000313" key="2">
    <source>
        <dbReference type="Proteomes" id="UP001143910"/>
    </source>
</evidence>
<gene>
    <name evidence="1" type="ORF">NQ176_g6567</name>
</gene>
<reference evidence="1" key="1">
    <citation type="submission" date="2022-08" db="EMBL/GenBank/DDBJ databases">
        <title>Genome Sequence of Lecanicillium fungicola.</title>
        <authorList>
            <person name="Buettner E."/>
        </authorList>
    </citation>
    <scope>NUCLEOTIDE SEQUENCE</scope>
    <source>
        <strain evidence="1">Babe33</strain>
    </source>
</reference>
<accession>A0ACC1N3C5</accession>
<sequence length="161" mass="17840">MGFSRASHSGRPDTEATEALAAHYAMHSHDPIAGCEAHEDAKRVMQRFHSLLRRYETVNNQDLDLARPTWMRWQQDAVELRTLNGKARAVSRQLVKGHLTPAGWSGITVPRPHSAIEDQELAQIALEIMDEAVPKGTAPTWGSLAAQVVDSYGSILKDTFN</sequence>
<name>A0ACC1N3C5_9HYPO</name>
<dbReference type="EMBL" id="JANJQO010000962">
    <property type="protein sequence ID" value="KAJ2973513.1"/>
    <property type="molecule type" value="Genomic_DNA"/>
</dbReference>
<protein>
    <submittedName>
        <fullName evidence="1">Uncharacterized protein</fullName>
    </submittedName>
</protein>
<comment type="caution">
    <text evidence="1">The sequence shown here is derived from an EMBL/GenBank/DDBJ whole genome shotgun (WGS) entry which is preliminary data.</text>
</comment>